<comment type="cofactor">
    <cofactor evidence="3">
        <name>Mg(2+)</name>
        <dbReference type="ChEBI" id="CHEBI:18420"/>
    </cofactor>
    <text evidence="3">Binds 2 magnesium ions per subunit.</text>
</comment>
<keyword evidence="3" id="KW-0460">Magnesium</keyword>
<accession>A0A931AP81</accession>
<feature type="binding site" evidence="3">
    <location>
        <position position="60"/>
    </location>
    <ligand>
        <name>Mg(2+)</name>
        <dbReference type="ChEBI" id="CHEBI:18420"/>
        <label>1</label>
    </ligand>
</feature>
<comment type="similarity">
    <text evidence="1">Belongs to the ADP-ribosylglycohydrolase family.</text>
</comment>
<dbReference type="PANTHER" id="PTHR16222">
    <property type="entry name" value="ADP-RIBOSYLGLYCOHYDROLASE"/>
    <property type="match status" value="1"/>
</dbReference>
<dbReference type="GO" id="GO:0046872">
    <property type="term" value="F:metal ion binding"/>
    <property type="evidence" value="ECO:0007669"/>
    <property type="project" value="UniProtKB-KW"/>
</dbReference>
<evidence type="ECO:0000256" key="1">
    <source>
        <dbReference type="ARBA" id="ARBA00010702"/>
    </source>
</evidence>
<sequence length="310" mass="33710">MKLNQNEQEAYNKFSGTLLGLAIGDALGAAVEFMPRGVFKKVTGMRGGGPHNLDPGYWTDDTSMALCLAESLIESGFDLKDQLDKYLKWYQEGYLSSTGSCFDIGINTAHSLDNYDKTRELPPKKERAAGNGSLMRLAPVPMYYRNSFQKAVKYSGESSLTTHNNIMAVDACSFAGGLIQQFINLNNNPAVSKAEVIKSTAEQLSLDSRVIGAITGALAKDSDSEISSDGFVINSLEASLWSFVNTNTFETAVLKAVNLGHDADTVGAITGEIAGAFYGRDNIPESWIQQLALKDKIFEIIDDLFVESRV</sequence>
<dbReference type="InterPro" id="IPR036705">
    <property type="entry name" value="Ribosyl_crysJ1_sf"/>
</dbReference>
<keyword evidence="2" id="KW-0378">Hydrolase</keyword>
<evidence type="ECO:0000256" key="2">
    <source>
        <dbReference type="ARBA" id="ARBA00022801"/>
    </source>
</evidence>
<feature type="binding site" evidence="3">
    <location>
        <position position="61"/>
    </location>
    <ligand>
        <name>Mg(2+)</name>
        <dbReference type="ChEBI" id="CHEBI:18420"/>
        <label>1</label>
    </ligand>
</feature>
<gene>
    <name evidence="4" type="ORF">I0Q91_00350</name>
</gene>
<feature type="binding site" evidence="3">
    <location>
        <position position="264"/>
    </location>
    <ligand>
        <name>Mg(2+)</name>
        <dbReference type="ChEBI" id="CHEBI:18420"/>
        <label>1</label>
    </ligand>
</feature>
<feature type="binding site" evidence="3">
    <location>
        <position position="59"/>
    </location>
    <ligand>
        <name>Mg(2+)</name>
        <dbReference type="ChEBI" id="CHEBI:18420"/>
        <label>1</label>
    </ligand>
</feature>
<dbReference type="InterPro" id="IPR005502">
    <property type="entry name" value="Ribosyl_crysJ1"/>
</dbReference>
<keyword evidence="5" id="KW-1185">Reference proteome</keyword>
<dbReference type="AlphaFoldDB" id="A0A931AP81"/>
<proteinExistence type="inferred from homology"/>
<dbReference type="SUPFAM" id="SSF101478">
    <property type="entry name" value="ADP-ribosylglycohydrolase"/>
    <property type="match status" value="1"/>
</dbReference>
<dbReference type="InterPro" id="IPR050792">
    <property type="entry name" value="ADP-ribosylglycohydrolase"/>
</dbReference>
<evidence type="ECO:0000313" key="5">
    <source>
        <dbReference type="Proteomes" id="UP000621436"/>
    </source>
</evidence>
<organism evidence="4 5">
    <name type="scientific">Halonatronomonas betaini</name>
    <dbReference type="NCBI Taxonomy" id="2778430"/>
    <lineage>
        <taxon>Bacteria</taxon>
        <taxon>Bacillati</taxon>
        <taxon>Bacillota</taxon>
        <taxon>Clostridia</taxon>
        <taxon>Halanaerobiales</taxon>
        <taxon>Halarsenatibacteraceae</taxon>
        <taxon>Halonatronomonas</taxon>
    </lineage>
</organism>
<comment type="caution">
    <text evidence="4">The sequence shown here is derived from an EMBL/GenBank/DDBJ whole genome shotgun (WGS) entry which is preliminary data.</text>
</comment>
<keyword evidence="3" id="KW-0479">Metal-binding</keyword>
<dbReference type="PANTHER" id="PTHR16222:SF24">
    <property type="entry name" value="ADP-RIBOSYLHYDROLASE ARH3"/>
    <property type="match status" value="1"/>
</dbReference>
<dbReference type="EMBL" id="JADPIE010000001">
    <property type="protein sequence ID" value="MBF8435514.1"/>
    <property type="molecule type" value="Genomic_DNA"/>
</dbReference>
<dbReference type="Pfam" id="PF03747">
    <property type="entry name" value="ADP_ribosyl_GH"/>
    <property type="match status" value="1"/>
</dbReference>
<feature type="binding site" evidence="3">
    <location>
        <position position="265"/>
    </location>
    <ligand>
        <name>Mg(2+)</name>
        <dbReference type="ChEBI" id="CHEBI:18420"/>
        <label>1</label>
    </ligand>
</feature>
<dbReference type="Gene3D" id="1.10.4080.10">
    <property type="entry name" value="ADP-ribosylation/Crystallin J1"/>
    <property type="match status" value="1"/>
</dbReference>
<dbReference type="GO" id="GO:0016787">
    <property type="term" value="F:hydrolase activity"/>
    <property type="evidence" value="ECO:0007669"/>
    <property type="project" value="UniProtKB-KW"/>
</dbReference>
<name>A0A931AP81_9FIRM</name>
<dbReference type="RefSeq" id="WP_270452140.1">
    <property type="nucleotide sequence ID" value="NZ_JADPIE010000001.1"/>
</dbReference>
<evidence type="ECO:0000313" key="4">
    <source>
        <dbReference type="EMBL" id="MBF8435514.1"/>
    </source>
</evidence>
<dbReference type="Proteomes" id="UP000621436">
    <property type="component" value="Unassembled WGS sequence"/>
</dbReference>
<protein>
    <submittedName>
        <fullName evidence="4">ADP-ribosylglycohydrolase family protein</fullName>
    </submittedName>
</protein>
<reference evidence="4" key="1">
    <citation type="submission" date="2020-11" db="EMBL/GenBank/DDBJ databases">
        <title>Halonatronomonas betainensis gen. nov., sp. nov. a novel haloalkaliphilic representative of the family Halanaerobiacae capable of betaine degradation.</title>
        <authorList>
            <person name="Boltyanskaya Y."/>
            <person name="Kevbrin V."/>
            <person name="Detkova E."/>
            <person name="Grouzdev D.S."/>
            <person name="Koziaeva V."/>
            <person name="Zhilina T."/>
        </authorList>
    </citation>
    <scope>NUCLEOTIDE SEQUENCE</scope>
    <source>
        <strain evidence="4">Z-7014</strain>
    </source>
</reference>
<feature type="binding site" evidence="3">
    <location>
        <position position="262"/>
    </location>
    <ligand>
        <name>Mg(2+)</name>
        <dbReference type="ChEBI" id="CHEBI:18420"/>
        <label>1</label>
    </ligand>
</feature>
<evidence type="ECO:0000256" key="3">
    <source>
        <dbReference type="PIRSR" id="PIRSR605502-1"/>
    </source>
</evidence>